<dbReference type="EMBL" id="JAAAMU010000022">
    <property type="protein sequence ID" value="NBC72789.1"/>
    <property type="molecule type" value="Genomic_DNA"/>
</dbReference>
<protein>
    <recommendedName>
        <fullName evidence="2">UPF0033 domain-containing protein</fullName>
    </recommendedName>
</protein>
<feature type="domain" description="UPF0033" evidence="2">
    <location>
        <begin position="7"/>
        <end position="31"/>
    </location>
</feature>
<keyword evidence="4" id="KW-1185">Reference proteome</keyword>
<dbReference type="CDD" id="cd00291">
    <property type="entry name" value="SirA_YedF_YeeD"/>
    <property type="match status" value="1"/>
</dbReference>
<proteinExistence type="inferred from homology"/>
<dbReference type="AlphaFoldDB" id="A0A7X4YWD0"/>
<dbReference type="InterPro" id="IPR001455">
    <property type="entry name" value="TusA-like"/>
</dbReference>
<dbReference type="Proteomes" id="UP000558113">
    <property type="component" value="Unassembled WGS sequence"/>
</dbReference>
<dbReference type="OrthoDB" id="9796234at2"/>
<dbReference type="InterPro" id="IPR036868">
    <property type="entry name" value="TusA-like_sf"/>
</dbReference>
<comment type="similarity">
    <text evidence="1">Belongs to the sulfur carrier protein TusA family.</text>
</comment>
<evidence type="ECO:0000259" key="2">
    <source>
        <dbReference type="PROSITE" id="PS01148"/>
    </source>
</evidence>
<dbReference type="Pfam" id="PF01206">
    <property type="entry name" value="TusA"/>
    <property type="match status" value="1"/>
</dbReference>
<reference evidence="3 4" key="1">
    <citation type="submission" date="2020-01" db="EMBL/GenBank/DDBJ databases">
        <title>Paenibacillus soybeanensis sp. nov. isolated from the nodules of soybean (Glycine max(L.) Merr).</title>
        <authorList>
            <person name="Wang H."/>
        </authorList>
    </citation>
    <scope>NUCLEOTIDE SEQUENCE [LARGE SCALE GENOMIC DNA]</scope>
    <source>
        <strain evidence="3 4">DSM 23054</strain>
    </source>
</reference>
<dbReference type="RefSeq" id="WP_161704122.1">
    <property type="nucleotide sequence ID" value="NZ_JAAAMU010000022.1"/>
</dbReference>
<accession>A0A7X4YWD0</accession>
<comment type="caution">
    <text evidence="3">The sequence shown here is derived from an EMBL/GenBank/DDBJ whole genome shotgun (WGS) entry which is preliminary data.</text>
</comment>
<dbReference type="Gene3D" id="3.30.110.40">
    <property type="entry name" value="TusA-like domain"/>
    <property type="match status" value="1"/>
</dbReference>
<name>A0A7X4YWD0_9BACL</name>
<evidence type="ECO:0000256" key="1">
    <source>
        <dbReference type="ARBA" id="ARBA00008984"/>
    </source>
</evidence>
<dbReference type="PANTHER" id="PTHR33279">
    <property type="entry name" value="SULFUR CARRIER PROTEIN YEDF-RELATED"/>
    <property type="match status" value="1"/>
</dbReference>
<organism evidence="3 4">
    <name type="scientific">Paenibacillus sacheonensis</name>
    <dbReference type="NCBI Taxonomy" id="742054"/>
    <lineage>
        <taxon>Bacteria</taxon>
        <taxon>Bacillati</taxon>
        <taxon>Bacillota</taxon>
        <taxon>Bacilli</taxon>
        <taxon>Bacillales</taxon>
        <taxon>Paenibacillaceae</taxon>
        <taxon>Paenibacillus</taxon>
    </lineage>
</organism>
<dbReference type="PANTHER" id="PTHR33279:SF6">
    <property type="entry name" value="SULFUR CARRIER PROTEIN YEDF-RELATED"/>
    <property type="match status" value="1"/>
</dbReference>
<evidence type="ECO:0000313" key="4">
    <source>
        <dbReference type="Proteomes" id="UP000558113"/>
    </source>
</evidence>
<sequence>MNSDKIVDAKGMACPMPIVKTKKSMDELRSGQVLEVHATDKGAKNDLTAWAKSTGHELLSTAEENGVYKFWIKKA</sequence>
<gene>
    <name evidence="3" type="ORF">GT003_27715</name>
</gene>
<evidence type="ECO:0000313" key="3">
    <source>
        <dbReference type="EMBL" id="NBC72789.1"/>
    </source>
</evidence>
<dbReference type="PROSITE" id="PS01148">
    <property type="entry name" value="UPF0033"/>
    <property type="match status" value="1"/>
</dbReference>
<dbReference type="SUPFAM" id="SSF64307">
    <property type="entry name" value="SirA-like"/>
    <property type="match status" value="1"/>
</dbReference>